<keyword evidence="3" id="KW-0106">Calcium</keyword>
<dbReference type="InterPro" id="IPR043504">
    <property type="entry name" value="Peptidase_S1_PA_chymotrypsin"/>
</dbReference>
<dbReference type="OrthoDB" id="8250810at2759"/>
<keyword evidence="8" id="KW-0720">Serine protease</keyword>
<feature type="domain" description="Peptidase S1" evidence="10">
    <location>
        <begin position="58"/>
        <end position="303"/>
    </location>
</feature>
<dbReference type="GO" id="GO:0046872">
    <property type="term" value="F:metal ion binding"/>
    <property type="evidence" value="ECO:0007669"/>
    <property type="project" value="UniProtKB-KW"/>
</dbReference>
<evidence type="ECO:0000259" key="10">
    <source>
        <dbReference type="PROSITE" id="PS50240"/>
    </source>
</evidence>
<dbReference type="PROSITE" id="PS50240">
    <property type="entry name" value="TRYPSIN_DOM"/>
    <property type="match status" value="1"/>
</dbReference>
<reference evidence="11" key="1">
    <citation type="submission" date="2025-05" db="UniProtKB">
        <authorList>
            <consortium name="RefSeq"/>
        </authorList>
    </citation>
    <scope>NUCLEOTIDE SEQUENCE [LARGE SCALE GENOMIC DNA]</scope>
    <source>
        <strain evidence="11">14028-0561.14</strain>
    </source>
</reference>
<proteinExistence type="inferred from homology"/>
<sequence>MNGLLVIFAGFIFYQITPIRAEIPTLTPRENIVYQKLKKLDCGTLSNAIPVQRLRHRVTNGRRVSLMSQPWMALLFIPGDMDACRCGGTLISERFVLTAAHCIKLCNNSNALRVRLGEHNITSSEDCISADQKQLCAPPVEDFEIDQTVIHERFSPFYHGYDIALLRLSQGVVFKDHIRPICLPLTAELLEYTTVLGQSYLAMGWGQTEELRLADTLMEVYVNTEQCSADTHESFLCTNGDIQDTCKGDSGGPLAWQSLYFGSARRQVQFGITSWGSWPCGRGLKAYYTNVTTFMFWIIEKLAEFPNL</sequence>
<dbReference type="GO" id="GO:0004252">
    <property type="term" value="F:serine-type endopeptidase activity"/>
    <property type="evidence" value="ECO:0007669"/>
    <property type="project" value="InterPro"/>
</dbReference>
<dbReference type="InterPro" id="IPR018114">
    <property type="entry name" value="TRYPSIN_HIS"/>
</dbReference>
<organism evidence="11 12">
    <name type="scientific">Drosophila kikkawai</name>
    <name type="common">Fruit fly</name>
    <dbReference type="NCBI Taxonomy" id="30033"/>
    <lineage>
        <taxon>Eukaryota</taxon>
        <taxon>Metazoa</taxon>
        <taxon>Ecdysozoa</taxon>
        <taxon>Arthropoda</taxon>
        <taxon>Hexapoda</taxon>
        <taxon>Insecta</taxon>
        <taxon>Pterygota</taxon>
        <taxon>Neoptera</taxon>
        <taxon>Endopterygota</taxon>
        <taxon>Diptera</taxon>
        <taxon>Brachycera</taxon>
        <taxon>Muscomorpha</taxon>
        <taxon>Ephydroidea</taxon>
        <taxon>Drosophilidae</taxon>
        <taxon>Drosophila</taxon>
        <taxon>Sophophora</taxon>
    </lineage>
</organism>
<keyword evidence="1" id="KW-0479">Metal-binding</keyword>
<dbReference type="GO" id="GO:0006508">
    <property type="term" value="P:proteolysis"/>
    <property type="evidence" value="ECO:0007669"/>
    <property type="project" value="UniProtKB-KW"/>
</dbReference>
<keyword evidence="8" id="KW-0645">Protease</keyword>
<dbReference type="Proteomes" id="UP001652661">
    <property type="component" value="Chromosome 2R"/>
</dbReference>
<evidence type="ECO:0000256" key="3">
    <source>
        <dbReference type="ARBA" id="ARBA00022837"/>
    </source>
</evidence>
<keyword evidence="4" id="KW-0865">Zymogen</keyword>
<dbReference type="PROSITE" id="PS00135">
    <property type="entry name" value="TRYPSIN_SER"/>
    <property type="match status" value="1"/>
</dbReference>
<dbReference type="InterPro" id="IPR009003">
    <property type="entry name" value="Peptidase_S1_PA"/>
</dbReference>
<feature type="chain" id="PRO_5028296485" evidence="9">
    <location>
        <begin position="22"/>
        <end position="308"/>
    </location>
</feature>
<evidence type="ECO:0000256" key="1">
    <source>
        <dbReference type="ARBA" id="ARBA00022723"/>
    </source>
</evidence>
<dbReference type="SUPFAM" id="SSF50494">
    <property type="entry name" value="Trypsin-like serine proteases"/>
    <property type="match status" value="1"/>
</dbReference>
<evidence type="ECO:0000256" key="4">
    <source>
        <dbReference type="ARBA" id="ARBA00023145"/>
    </source>
</evidence>
<dbReference type="InterPro" id="IPR001314">
    <property type="entry name" value="Peptidase_S1A"/>
</dbReference>
<evidence type="ECO:0000313" key="12">
    <source>
        <dbReference type="RefSeq" id="XP_017026958.1"/>
    </source>
</evidence>
<accession>A0A6P4IX97</accession>
<evidence type="ECO:0000256" key="2">
    <source>
        <dbReference type="ARBA" id="ARBA00022729"/>
    </source>
</evidence>
<keyword evidence="5" id="KW-1015">Disulfide bond</keyword>
<evidence type="ECO:0000256" key="9">
    <source>
        <dbReference type="SAM" id="SignalP"/>
    </source>
</evidence>
<name>A0A6P4IX97_DROKI</name>
<evidence type="ECO:0000256" key="5">
    <source>
        <dbReference type="ARBA" id="ARBA00023157"/>
    </source>
</evidence>
<evidence type="ECO:0000256" key="8">
    <source>
        <dbReference type="RuleBase" id="RU363034"/>
    </source>
</evidence>
<protein>
    <submittedName>
        <fullName evidence="12">Serine protease grass-like</fullName>
    </submittedName>
</protein>
<dbReference type="RefSeq" id="XP_017026958.1">
    <property type="nucleotide sequence ID" value="XM_017171469.2"/>
</dbReference>
<evidence type="ECO:0000313" key="11">
    <source>
        <dbReference type="Proteomes" id="UP001652661"/>
    </source>
</evidence>
<keyword evidence="8" id="KW-0378">Hydrolase</keyword>
<reference evidence="12" key="2">
    <citation type="submission" date="2025-08" db="UniProtKB">
        <authorList>
            <consortium name="RefSeq"/>
        </authorList>
    </citation>
    <scope>IDENTIFICATION</scope>
    <source>
        <strain evidence="12">14028-0561.14</strain>
        <tissue evidence="12">Whole fly</tissue>
    </source>
</reference>
<dbReference type="InterPro" id="IPR051487">
    <property type="entry name" value="Ser/Thr_Proteases_Immune/Dev"/>
</dbReference>
<comment type="similarity">
    <text evidence="7">Belongs to the peptidase S1 family. CLIP subfamily.</text>
</comment>
<dbReference type="Pfam" id="PF00089">
    <property type="entry name" value="Trypsin"/>
    <property type="match status" value="1"/>
</dbReference>
<evidence type="ECO:0000256" key="6">
    <source>
        <dbReference type="ARBA" id="ARBA00023180"/>
    </source>
</evidence>
<dbReference type="Gene3D" id="2.40.10.10">
    <property type="entry name" value="Trypsin-like serine proteases"/>
    <property type="match status" value="2"/>
</dbReference>
<keyword evidence="11" id="KW-1185">Reference proteome</keyword>
<dbReference type="InterPro" id="IPR001254">
    <property type="entry name" value="Trypsin_dom"/>
</dbReference>
<dbReference type="AlphaFoldDB" id="A0A6P4IX97"/>
<dbReference type="GeneID" id="108077931"/>
<keyword evidence="2 9" id="KW-0732">Signal</keyword>
<dbReference type="CDD" id="cd00190">
    <property type="entry name" value="Tryp_SPc"/>
    <property type="match status" value="1"/>
</dbReference>
<dbReference type="PANTHER" id="PTHR24256">
    <property type="entry name" value="TRYPTASE-RELATED"/>
    <property type="match status" value="1"/>
</dbReference>
<keyword evidence="6" id="KW-0325">Glycoprotein</keyword>
<dbReference type="FunFam" id="2.40.10.10:FF:000028">
    <property type="entry name" value="Serine protease easter"/>
    <property type="match status" value="1"/>
</dbReference>
<feature type="signal peptide" evidence="9">
    <location>
        <begin position="1"/>
        <end position="21"/>
    </location>
</feature>
<gene>
    <name evidence="12" type="primary">LOC108077931</name>
</gene>
<dbReference type="InterPro" id="IPR033116">
    <property type="entry name" value="TRYPSIN_SER"/>
</dbReference>
<evidence type="ECO:0000256" key="7">
    <source>
        <dbReference type="ARBA" id="ARBA00024195"/>
    </source>
</evidence>
<dbReference type="PROSITE" id="PS00134">
    <property type="entry name" value="TRYPSIN_HIS"/>
    <property type="match status" value="1"/>
</dbReference>
<dbReference type="SMART" id="SM00020">
    <property type="entry name" value="Tryp_SPc"/>
    <property type="match status" value="1"/>
</dbReference>
<dbReference type="PRINTS" id="PR00722">
    <property type="entry name" value="CHYMOTRYPSIN"/>
</dbReference>